<keyword evidence="2" id="KW-1185">Reference proteome</keyword>
<protein>
    <submittedName>
        <fullName evidence="1">Uncharacterized protein</fullName>
    </submittedName>
</protein>
<dbReference type="AlphaFoldDB" id="A0A5N7AT90"/>
<organism evidence="1 2">
    <name type="scientific">Aspergillus bertholletiae</name>
    <dbReference type="NCBI Taxonomy" id="1226010"/>
    <lineage>
        <taxon>Eukaryota</taxon>
        <taxon>Fungi</taxon>
        <taxon>Dikarya</taxon>
        <taxon>Ascomycota</taxon>
        <taxon>Pezizomycotina</taxon>
        <taxon>Eurotiomycetes</taxon>
        <taxon>Eurotiomycetidae</taxon>
        <taxon>Eurotiales</taxon>
        <taxon>Aspergillaceae</taxon>
        <taxon>Aspergillus</taxon>
        <taxon>Aspergillus subgen. Circumdati</taxon>
    </lineage>
</organism>
<accession>A0A5N7AT90</accession>
<dbReference type="OrthoDB" id="2103397at2759"/>
<gene>
    <name evidence="1" type="ORF">BDV26DRAFT_298291</name>
</gene>
<dbReference type="Proteomes" id="UP000326198">
    <property type="component" value="Unassembled WGS sequence"/>
</dbReference>
<dbReference type="EMBL" id="ML736383">
    <property type="protein sequence ID" value="KAE8371980.1"/>
    <property type="molecule type" value="Genomic_DNA"/>
</dbReference>
<sequence>MIQALLTPALAIVNTGVDYSNYQPLHNPKVVAHRVSAFSLIPKATLSFHAELVYSPTNKMVYMINGRADRGLRAFDVTTHEMKLLAVIEAKTQSAWGEAPGELLLCMTAVQRDRILQGRNREPVYDFLQYWREVSICYPVSRLDVPAFKGCLGH</sequence>
<evidence type="ECO:0000313" key="1">
    <source>
        <dbReference type="EMBL" id="KAE8371980.1"/>
    </source>
</evidence>
<name>A0A5N7AT90_9EURO</name>
<proteinExistence type="predicted"/>
<evidence type="ECO:0000313" key="2">
    <source>
        <dbReference type="Proteomes" id="UP000326198"/>
    </source>
</evidence>
<reference evidence="1 2" key="1">
    <citation type="submission" date="2019-04" db="EMBL/GenBank/DDBJ databases">
        <title>Friends and foes A comparative genomics studyof 23 Aspergillus species from section Flavi.</title>
        <authorList>
            <consortium name="DOE Joint Genome Institute"/>
            <person name="Kjaerbolling I."/>
            <person name="Vesth T."/>
            <person name="Frisvad J.C."/>
            <person name="Nybo J.L."/>
            <person name="Theobald S."/>
            <person name="Kildgaard S."/>
            <person name="Isbrandt T."/>
            <person name="Kuo A."/>
            <person name="Sato A."/>
            <person name="Lyhne E.K."/>
            <person name="Kogle M.E."/>
            <person name="Wiebenga A."/>
            <person name="Kun R.S."/>
            <person name="Lubbers R.J."/>
            <person name="Makela M.R."/>
            <person name="Barry K."/>
            <person name="Chovatia M."/>
            <person name="Clum A."/>
            <person name="Daum C."/>
            <person name="Haridas S."/>
            <person name="He G."/>
            <person name="LaButti K."/>
            <person name="Lipzen A."/>
            <person name="Mondo S."/>
            <person name="Riley R."/>
            <person name="Salamov A."/>
            <person name="Simmons B.A."/>
            <person name="Magnuson J.K."/>
            <person name="Henrissat B."/>
            <person name="Mortensen U.H."/>
            <person name="Larsen T.O."/>
            <person name="Devries R.P."/>
            <person name="Grigoriev I.V."/>
            <person name="Machida M."/>
            <person name="Baker S.E."/>
            <person name="Andersen M.R."/>
        </authorList>
    </citation>
    <scope>NUCLEOTIDE SEQUENCE [LARGE SCALE GENOMIC DNA]</scope>
    <source>
        <strain evidence="1 2">IBT 29228</strain>
    </source>
</reference>